<feature type="transmembrane region" description="Helical" evidence="4">
    <location>
        <begin position="238"/>
        <end position="259"/>
    </location>
</feature>
<feature type="transmembrane region" description="Helical" evidence="4">
    <location>
        <begin position="37"/>
        <end position="55"/>
    </location>
</feature>
<feature type="transmembrane region" description="Helical" evidence="4">
    <location>
        <begin position="154"/>
        <end position="174"/>
    </location>
</feature>
<dbReference type="CDD" id="cd17324">
    <property type="entry name" value="MFS_NepI_like"/>
    <property type="match status" value="1"/>
</dbReference>
<keyword evidence="2 4" id="KW-1133">Transmembrane helix</keyword>
<dbReference type="SUPFAM" id="SSF103473">
    <property type="entry name" value="MFS general substrate transporter"/>
    <property type="match status" value="1"/>
</dbReference>
<evidence type="ECO:0000256" key="3">
    <source>
        <dbReference type="ARBA" id="ARBA00023136"/>
    </source>
</evidence>
<dbReference type="Pfam" id="PF07690">
    <property type="entry name" value="MFS_1"/>
    <property type="match status" value="1"/>
</dbReference>
<feature type="transmembrane region" description="Helical" evidence="4">
    <location>
        <begin position="124"/>
        <end position="142"/>
    </location>
</feature>
<keyword evidence="3 4" id="KW-0472">Membrane</keyword>
<sequence length="378" mass="38723">MVALLAVACAVVVANIYYVQPLIGLIGPDVHMSPRAASLIMSCTQLGYAAGLLLLVPLGDIVENRRLVVLTIAACMPPLLLAGLARSGPEMLVAGAAVGVTSVAVQMLVPLAAHMAPEQSRGRVVGTVMSGLLVGILLARPVSSAITAAFGWRVVFFLSAGLMAVLALLLRCMLPERSPGARQGYGALLASLFALPFRVPILRQRGLVQSACFGAFSLFWTGVPLYLSRDFGFTQRGIAVFGLAGAAGALVAPIAGSLADRGHGRAATYGGLASIALAFALAWAGGEVHSALVLAGAAMLLDAGVQTSLIVGQRAIYAEAAEIRSRLNGLFIAVFFVGGAAGSAVTGALLLHGGWQELCGLGAMLPLLALGYCRLVRA</sequence>
<dbReference type="Gene3D" id="1.20.1250.20">
    <property type="entry name" value="MFS general substrate transporter like domains"/>
    <property type="match status" value="1"/>
</dbReference>
<dbReference type="AlphaFoldDB" id="A0A840VMI0"/>
<accession>A0A840VMI0</accession>
<organism evidence="6 7">
    <name type="scientific">Acidocella aromatica</name>
    <dbReference type="NCBI Taxonomy" id="1303579"/>
    <lineage>
        <taxon>Bacteria</taxon>
        <taxon>Pseudomonadati</taxon>
        <taxon>Pseudomonadota</taxon>
        <taxon>Alphaproteobacteria</taxon>
        <taxon>Acetobacterales</taxon>
        <taxon>Acidocellaceae</taxon>
        <taxon>Acidocella</taxon>
    </lineage>
</organism>
<feature type="transmembrane region" description="Helical" evidence="4">
    <location>
        <begin position="329"/>
        <end position="349"/>
    </location>
</feature>
<evidence type="ECO:0000256" key="4">
    <source>
        <dbReference type="SAM" id="Phobius"/>
    </source>
</evidence>
<evidence type="ECO:0000313" key="6">
    <source>
        <dbReference type="EMBL" id="MBB5374335.1"/>
    </source>
</evidence>
<comment type="caution">
    <text evidence="6">The sequence shown here is derived from an EMBL/GenBank/DDBJ whole genome shotgun (WGS) entry which is preliminary data.</text>
</comment>
<gene>
    <name evidence="6" type="ORF">HNP71_002607</name>
</gene>
<keyword evidence="7" id="KW-1185">Reference proteome</keyword>
<feature type="transmembrane region" description="Helical" evidence="4">
    <location>
        <begin position="355"/>
        <end position="375"/>
    </location>
</feature>
<dbReference type="Proteomes" id="UP000553706">
    <property type="component" value="Unassembled WGS sequence"/>
</dbReference>
<keyword evidence="1 4" id="KW-0812">Transmembrane</keyword>
<proteinExistence type="predicted"/>
<protein>
    <submittedName>
        <fullName evidence="6">Putative MFS family arabinose efflux permease</fullName>
    </submittedName>
</protein>
<reference evidence="6 7" key="1">
    <citation type="submission" date="2020-08" db="EMBL/GenBank/DDBJ databases">
        <title>Genomic Encyclopedia of Type Strains, Phase IV (KMG-IV): sequencing the most valuable type-strain genomes for metagenomic binning, comparative biology and taxonomic classification.</title>
        <authorList>
            <person name="Goeker M."/>
        </authorList>
    </citation>
    <scope>NUCLEOTIDE SEQUENCE [LARGE SCALE GENOMIC DNA]</scope>
    <source>
        <strain evidence="6 7">DSM 27026</strain>
    </source>
</reference>
<feature type="transmembrane region" description="Helical" evidence="4">
    <location>
        <begin position="207"/>
        <end position="226"/>
    </location>
</feature>
<dbReference type="PANTHER" id="PTHR42910">
    <property type="entry name" value="TRANSPORTER SCO4007-RELATED"/>
    <property type="match status" value="1"/>
</dbReference>
<name>A0A840VMI0_9PROT</name>
<dbReference type="InterPro" id="IPR036259">
    <property type="entry name" value="MFS_trans_sf"/>
</dbReference>
<dbReference type="PROSITE" id="PS50850">
    <property type="entry name" value="MFS"/>
    <property type="match status" value="1"/>
</dbReference>
<dbReference type="GO" id="GO:0022857">
    <property type="term" value="F:transmembrane transporter activity"/>
    <property type="evidence" value="ECO:0007669"/>
    <property type="project" value="InterPro"/>
</dbReference>
<evidence type="ECO:0000256" key="1">
    <source>
        <dbReference type="ARBA" id="ARBA00022692"/>
    </source>
</evidence>
<feature type="transmembrane region" description="Helical" evidence="4">
    <location>
        <begin position="91"/>
        <end position="112"/>
    </location>
</feature>
<feature type="transmembrane region" description="Helical" evidence="4">
    <location>
        <begin position="67"/>
        <end position="85"/>
    </location>
</feature>
<dbReference type="InterPro" id="IPR011701">
    <property type="entry name" value="MFS"/>
</dbReference>
<evidence type="ECO:0000313" key="7">
    <source>
        <dbReference type="Proteomes" id="UP000553706"/>
    </source>
</evidence>
<dbReference type="PANTHER" id="PTHR42910:SF1">
    <property type="entry name" value="MAJOR FACILITATOR SUPERFAMILY (MFS) PROFILE DOMAIN-CONTAINING PROTEIN"/>
    <property type="match status" value="1"/>
</dbReference>
<dbReference type="InterPro" id="IPR020846">
    <property type="entry name" value="MFS_dom"/>
</dbReference>
<dbReference type="EMBL" id="JACHFJ010000015">
    <property type="protein sequence ID" value="MBB5374335.1"/>
    <property type="molecule type" value="Genomic_DNA"/>
</dbReference>
<evidence type="ECO:0000259" key="5">
    <source>
        <dbReference type="PROSITE" id="PS50850"/>
    </source>
</evidence>
<dbReference type="RefSeq" id="WP_183267357.1">
    <property type="nucleotide sequence ID" value="NZ_JACHFJ010000015.1"/>
</dbReference>
<feature type="domain" description="Major facilitator superfamily (MFS) profile" evidence="5">
    <location>
        <begin position="1"/>
        <end position="378"/>
    </location>
</feature>
<evidence type="ECO:0000256" key="2">
    <source>
        <dbReference type="ARBA" id="ARBA00022989"/>
    </source>
</evidence>